<organism evidence="2 3">
    <name type="scientific">Streptomyces inusitatus</name>
    <dbReference type="NCBI Taxonomy" id="68221"/>
    <lineage>
        <taxon>Bacteria</taxon>
        <taxon>Bacillati</taxon>
        <taxon>Actinomycetota</taxon>
        <taxon>Actinomycetes</taxon>
        <taxon>Kitasatosporales</taxon>
        <taxon>Streptomycetaceae</taxon>
        <taxon>Streptomyces</taxon>
    </lineage>
</organism>
<feature type="region of interest" description="Disordered" evidence="1">
    <location>
        <begin position="194"/>
        <end position="214"/>
    </location>
</feature>
<dbReference type="Proteomes" id="UP000630936">
    <property type="component" value="Unassembled WGS sequence"/>
</dbReference>
<evidence type="ECO:0000313" key="3">
    <source>
        <dbReference type="Proteomes" id="UP000630936"/>
    </source>
</evidence>
<keyword evidence="3" id="KW-1185">Reference proteome</keyword>
<accession>A0A918UID6</accession>
<evidence type="ECO:0000313" key="2">
    <source>
        <dbReference type="EMBL" id="GGZ14247.1"/>
    </source>
</evidence>
<evidence type="ECO:0000256" key="1">
    <source>
        <dbReference type="SAM" id="MobiDB-lite"/>
    </source>
</evidence>
<dbReference type="EMBL" id="BMWG01000001">
    <property type="protein sequence ID" value="GGZ14247.1"/>
    <property type="molecule type" value="Genomic_DNA"/>
</dbReference>
<proteinExistence type="predicted"/>
<name>A0A918UID6_9ACTN</name>
<gene>
    <name evidence="2" type="ORF">GCM10010387_02920</name>
</gene>
<sequence>MGGGAEDLGVGRESVQQITSGLRAAIAELGEFGTNTGSLMGKGLSDLSMTGMEAGHHGLSTDFEDFCERWEWGMRALVQDANTIAAKLGLAAGLVWEEDRYVEGTMKVAVNAAVGNPHASEDEIVKQEWGEVLRPDYLDPDYSRESFDRAKAEAGQTWKDTGRAVLTEGMGGQRVSAINDLIGVDQEQFERAVDSAYGPSPEERAAQQQGSGGS</sequence>
<comment type="caution">
    <text evidence="2">The sequence shown here is derived from an EMBL/GenBank/DDBJ whole genome shotgun (WGS) entry which is preliminary data.</text>
</comment>
<reference evidence="2" key="1">
    <citation type="journal article" date="2014" name="Int. J. Syst. Evol. Microbiol.">
        <title>Complete genome sequence of Corynebacterium casei LMG S-19264T (=DSM 44701T), isolated from a smear-ripened cheese.</title>
        <authorList>
            <consortium name="US DOE Joint Genome Institute (JGI-PGF)"/>
            <person name="Walter F."/>
            <person name="Albersmeier A."/>
            <person name="Kalinowski J."/>
            <person name="Ruckert C."/>
        </authorList>
    </citation>
    <scope>NUCLEOTIDE SEQUENCE</scope>
    <source>
        <strain evidence="2">JCM 4988</strain>
    </source>
</reference>
<reference evidence="2" key="2">
    <citation type="submission" date="2020-09" db="EMBL/GenBank/DDBJ databases">
        <authorList>
            <person name="Sun Q."/>
            <person name="Ohkuma M."/>
        </authorList>
    </citation>
    <scope>NUCLEOTIDE SEQUENCE</scope>
    <source>
        <strain evidence="2">JCM 4988</strain>
    </source>
</reference>
<dbReference type="AlphaFoldDB" id="A0A918UID6"/>
<protein>
    <submittedName>
        <fullName evidence="2">Uncharacterized protein</fullName>
    </submittedName>
</protein>